<reference evidence="1 2" key="1">
    <citation type="journal article" date="2014" name="FEMS Microbiol. Lett.">
        <title>Genome sequencing analysis reveals virulence-related gene content of Ochrobactrum intermedium strain 229E, a urease-positive strain isolated from the human gastric niche.</title>
        <authorList>
            <person name="Kulkarni G.J."/>
            <person name="Shetty S."/>
            <person name="Dharne M.S."/>
            <person name="Shouche Y.S."/>
        </authorList>
    </citation>
    <scope>NUCLEOTIDE SEQUENCE [LARGE SCALE GENOMIC DNA]</scope>
    <source>
        <strain evidence="1 2">229E</strain>
    </source>
</reference>
<dbReference type="AlphaFoldDB" id="U4VKK8"/>
<dbReference type="Proteomes" id="UP000016842">
    <property type="component" value="Unassembled WGS sequence"/>
</dbReference>
<sequence length="147" mass="15703">MSEIGDNSGAREHGAYVQRNRTEGYVIQCDGEGAIVSALSGPSSAASDDYWAVGQLISIRSGDNRVVGLIRNVLVPGDVWIRGGDNTLHVHVEFLGEVRVQSNGQTTFNGGISQFPPHPALSPTASARATWRPFMPRPGTAAFRSAR</sequence>
<accession>U4VKK8</accession>
<dbReference type="PATRIC" id="fig|1337887.3.peg.445"/>
<protein>
    <submittedName>
        <fullName evidence="1">Uncharacterized protein</fullName>
    </submittedName>
</protein>
<gene>
    <name evidence="1" type="ORF">Q644_11400</name>
</gene>
<dbReference type="EMBL" id="ASXJ01000017">
    <property type="protein sequence ID" value="ERM03397.1"/>
    <property type="molecule type" value="Genomic_DNA"/>
</dbReference>
<evidence type="ECO:0000313" key="2">
    <source>
        <dbReference type="Proteomes" id="UP000016842"/>
    </source>
</evidence>
<organism evidence="1 2">
    <name type="scientific">Brucella intermedia 229E</name>
    <dbReference type="NCBI Taxonomy" id="1337887"/>
    <lineage>
        <taxon>Bacteria</taxon>
        <taxon>Pseudomonadati</taxon>
        <taxon>Pseudomonadota</taxon>
        <taxon>Alphaproteobacteria</taxon>
        <taxon>Hyphomicrobiales</taxon>
        <taxon>Brucellaceae</taxon>
        <taxon>Brucella/Ochrobactrum group</taxon>
        <taxon>Brucella</taxon>
    </lineage>
</organism>
<evidence type="ECO:0000313" key="1">
    <source>
        <dbReference type="EMBL" id="ERM03397.1"/>
    </source>
</evidence>
<proteinExistence type="predicted"/>
<name>U4VKK8_9HYPH</name>
<comment type="caution">
    <text evidence="1">The sequence shown here is derived from an EMBL/GenBank/DDBJ whole genome shotgun (WGS) entry which is preliminary data.</text>
</comment>